<feature type="region of interest" description="Disordered" evidence="1">
    <location>
        <begin position="1"/>
        <end position="21"/>
    </location>
</feature>
<feature type="compositionally biased region" description="Low complexity" evidence="1">
    <location>
        <begin position="44"/>
        <end position="68"/>
    </location>
</feature>
<evidence type="ECO:0000256" key="1">
    <source>
        <dbReference type="SAM" id="MobiDB-lite"/>
    </source>
</evidence>
<dbReference type="Proteomes" id="UP001501444">
    <property type="component" value="Unassembled WGS sequence"/>
</dbReference>
<accession>A0ABP5V539</accession>
<dbReference type="Gene3D" id="3.90.70.10">
    <property type="entry name" value="Cysteine proteinases"/>
    <property type="match status" value="1"/>
</dbReference>
<evidence type="ECO:0000313" key="4">
    <source>
        <dbReference type="Proteomes" id="UP001501444"/>
    </source>
</evidence>
<evidence type="ECO:0000259" key="2">
    <source>
        <dbReference type="Pfam" id="PF13529"/>
    </source>
</evidence>
<evidence type="ECO:0000313" key="3">
    <source>
        <dbReference type="EMBL" id="GAA2392929.1"/>
    </source>
</evidence>
<gene>
    <name evidence="3" type="ORF">GCM10010170_105860</name>
</gene>
<name>A0ABP5V539_9ACTN</name>
<sequence length="294" mass="30088">MSYLYKPRHKPEQSDPAPGRRRIPLVAASAAVLAVAAGLGVAGLEHASSTSTTPAASTVQAADAQALAGEPSTGSPGAHDTPAAPQQQRDAAPATTKAAPAPTSTSASTHSAAPTHTASPTPTIPVQKDLTYQFAWQENYYFCGPAATRIALTAKGLSPSQSEVAQSLGTTVNGTNSSDDTTRALNAYLKTDFYKAHFITGQAATQADIAELKAAVVNAVSQGYAVVANIAGTTTDDAGHSHSYDGGHYLTIVGYRDSGQTVKIADPADAQGVGSYTVSIANMANWIAQRGYSA</sequence>
<keyword evidence="4" id="KW-1185">Reference proteome</keyword>
<dbReference type="InterPro" id="IPR039564">
    <property type="entry name" value="Peptidase_C39-like"/>
</dbReference>
<organism evidence="3 4">
    <name type="scientific">Dactylosporangium salmoneum</name>
    <dbReference type="NCBI Taxonomy" id="53361"/>
    <lineage>
        <taxon>Bacteria</taxon>
        <taxon>Bacillati</taxon>
        <taxon>Actinomycetota</taxon>
        <taxon>Actinomycetes</taxon>
        <taxon>Micromonosporales</taxon>
        <taxon>Micromonosporaceae</taxon>
        <taxon>Dactylosporangium</taxon>
    </lineage>
</organism>
<feature type="domain" description="Peptidase C39-like" evidence="2">
    <location>
        <begin position="131"/>
        <end position="268"/>
    </location>
</feature>
<dbReference type="RefSeq" id="WP_344620371.1">
    <property type="nucleotide sequence ID" value="NZ_BAAARV010000132.1"/>
</dbReference>
<proteinExistence type="predicted"/>
<feature type="region of interest" description="Disordered" evidence="1">
    <location>
        <begin position="44"/>
        <end position="124"/>
    </location>
</feature>
<feature type="compositionally biased region" description="Low complexity" evidence="1">
    <location>
        <begin position="80"/>
        <end position="121"/>
    </location>
</feature>
<reference evidence="4" key="1">
    <citation type="journal article" date="2019" name="Int. J. Syst. Evol. Microbiol.">
        <title>The Global Catalogue of Microorganisms (GCM) 10K type strain sequencing project: providing services to taxonomists for standard genome sequencing and annotation.</title>
        <authorList>
            <consortium name="The Broad Institute Genomics Platform"/>
            <consortium name="The Broad Institute Genome Sequencing Center for Infectious Disease"/>
            <person name="Wu L."/>
            <person name="Ma J."/>
        </authorList>
    </citation>
    <scope>NUCLEOTIDE SEQUENCE [LARGE SCALE GENOMIC DNA]</scope>
    <source>
        <strain evidence="4">JCM 3272</strain>
    </source>
</reference>
<dbReference type="SUPFAM" id="SSF54001">
    <property type="entry name" value="Cysteine proteinases"/>
    <property type="match status" value="1"/>
</dbReference>
<dbReference type="Pfam" id="PF13529">
    <property type="entry name" value="Peptidase_C39_2"/>
    <property type="match status" value="1"/>
</dbReference>
<comment type="caution">
    <text evidence="3">The sequence shown here is derived from an EMBL/GenBank/DDBJ whole genome shotgun (WGS) entry which is preliminary data.</text>
</comment>
<dbReference type="InterPro" id="IPR038765">
    <property type="entry name" value="Papain-like_cys_pep_sf"/>
</dbReference>
<protein>
    <recommendedName>
        <fullName evidence="2">Peptidase C39-like domain-containing protein</fullName>
    </recommendedName>
</protein>
<dbReference type="EMBL" id="BAAARV010000132">
    <property type="protein sequence ID" value="GAA2392929.1"/>
    <property type="molecule type" value="Genomic_DNA"/>
</dbReference>